<accession>A0AAU9IU93</accession>
<dbReference type="PROSITE" id="PS50157">
    <property type="entry name" value="ZINC_FINGER_C2H2_2"/>
    <property type="match status" value="1"/>
</dbReference>
<dbReference type="EMBL" id="CAJZBQ010000018">
    <property type="protein sequence ID" value="CAG9317600.1"/>
    <property type="molecule type" value="Genomic_DNA"/>
</dbReference>
<dbReference type="GO" id="GO:0008270">
    <property type="term" value="F:zinc ion binding"/>
    <property type="evidence" value="ECO:0007669"/>
    <property type="project" value="UniProtKB-KW"/>
</dbReference>
<keyword evidence="4" id="KW-1185">Reference proteome</keyword>
<reference evidence="3" key="1">
    <citation type="submission" date="2021-09" db="EMBL/GenBank/DDBJ databases">
        <authorList>
            <consortium name="AG Swart"/>
            <person name="Singh M."/>
            <person name="Singh A."/>
            <person name="Seah K."/>
            <person name="Emmerich C."/>
        </authorList>
    </citation>
    <scope>NUCLEOTIDE SEQUENCE</scope>
    <source>
        <strain evidence="3">ATCC30299</strain>
    </source>
</reference>
<evidence type="ECO:0000259" key="2">
    <source>
        <dbReference type="PROSITE" id="PS50157"/>
    </source>
</evidence>
<sequence length="109" mass="12787">MSSLWCFCDGKIEIKETVIDVQGDGLRQNSQDLLMEETDYYFVRQPIIVSPKKIYACIFCSLNFNNPIDLEKHNLRHTPNRQFCPICDEHHEGNQEMQLHMEQHESCGN</sequence>
<keyword evidence="1" id="KW-0479">Metal-binding</keyword>
<feature type="domain" description="C2H2-type" evidence="2">
    <location>
        <begin position="55"/>
        <end position="82"/>
    </location>
</feature>
<evidence type="ECO:0000256" key="1">
    <source>
        <dbReference type="PROSITE-ProRule" id="PRU00042"/>
    </source>
</evidence>
<dbReference type="PROSITE" id="PS00028">
    <property type="entry name" value="ZINC_FINGER_C2H2_1"/>
    <property type="match status" value="1"/>
</dbReference>
<organism evidence="3 4">
    <name type="scientific">Blepharisma stoltei</name>
    <dbReference type="NCBI Taxonomy" id="1481888"/>
    <lineage>
        <taxon>Eukaryota</taxon>
        <taxon>Sar</taxon>
        <taxon>Alveolata</taxon>
        <taxon>Ciliophora</taxon>
        <taxon>Postciliodesmatophora</taxon>
        <taxon>Heterotrichea</taxon>
        <taxon>Heterotrichida</taxon>
        <taxon>Blepharismidae</taxon>
        <taxon>Blepharisma</taxon>
    </lineage>
</organism>
<proteinExistence type="predicted"/>
<keyword evidence="1" id="KW-0863">Zinc-finger</keyword>
<protein>
    <recommendedName>
        <fullName evidence="2">C2H2-type domain-containing protein</fullName>
    </recommendedName>
</protein>
<comment type="caution">
    <text evidence="3">The sequence shown here is derived from an EMBL/GenBank/DDBJ whole genome shotgun (WGS) entry which is preliminary data.</text>
</comment>
<evidence type="ECO:0000313" key="4">
    <source>
        <dbReference type="Proteomes" id="UP001162131"/>
    </source>
</evidence>
<dbReference type="InterPro" id="IPR013087">
    <property type="entry name" value="Znf_C2H2_type"/>
</dbReference>
<name>A0AAU9IU93_9CILI</name>
<dbReference type="SMART" id="SM00355">
    <property type="entry name" value="ZnF_C2H2"/>
    <property type="match status" value="2"/>
</dbReference>
<dbReference type="AlphaFoldDB" id="A0AAU9IU93"/>
<dbReference type="Gene3D" id="3.30.160.60">
    <property type="entry name" value="Classic Zinc Finger"/>
    <property type="match status" value="1"/>
</dbReference>
<evidence type="ECO:0000313" key="3">
    <source>
        <dbReference type="EMBL" id="CAG9317600.1"/>
    </source>
</evidence>
<keyword evidence="1" id="KW-0862">Zinc</keyword>
<dbReference type="Proteomes" id="UP001162131">
    <property type="component" value="Unassembled WGS sequence"/>
</dbReference>
<gene>
    <name evidence="3" type="ORF">BSTOLATCC_MIC18844</name>
</gene>